<dbReference type="Gene3D" id="3.20.20.150">
    <property type="entry name" value="Divalent-metal-dependent TIM barrel enzymes"/>
    <property type="match status" value="1"/>
</dbReference>
<organism evidence="5 6">
    <name type="scientific">Rubrimonas cliftonensis</name>
    <dbReference type="NCBI Taxonomy" id="89524"/>
    <lineage>
        <taxon>Bacteria</taxon>
        <taxon>Pseudomonadati</taxon>
        <taxon>Pseudomonadota</taxon>
        <taxon>Alphaproteobacteria</taxon>
        <taxon>Rhodobacterales</taxon>
        <taxon>Paracoccaceae</taxon>
        <taxon>Rubrimonas</taxon>
    </lineage>
</organism>
<evidence type="ECO:0000256" key="2">
    <source>
        <dbReference type="PIRNR" id="PIRNR006241"/>
    </source>
</evidence>
<feature type="domain" description="Xylose isomerase-like TIM barrel" evidence="4">
    <location>
        <begin position="21"/>
        <end position="257"/>
    </location>
</feature>
<protein>
    <submittedName>
        <fullName evidence="5">Hydroxypyruvate isomerase</fullName>
    </submittedName>
</protein>
<dbReference type="GO" id="GO:0008903">
    <property type="term" value="F:hydroxypyruvate isomerase activity"/>
    <property type="evidence" value="ECO:0007669"/>
    <property type="project" value="TreeGrafter"/>
</dbReference>
<dbReference type="PANTHER" id="PTHR43489:SF6">
    <property type="entry name" value="HYDROXYPYRUVATE ISOMERASE-RELATED"/>
    <property type="match status" value="1"/>
</dbReference>
<dbReference type="NCBIfam" id="NF043033">
    <property type="entry name" value="OxoTetrIsom"/>
    <property type="match status" value="1"/>
</dbReference>
<evidence type="ECO:0000313" key="5">
    <source>
        <dbReference type="EMBL" id="SDZ95647.1"/>
    </source>
</evidence>
<feature type="active site" description="Proton donor/acceptor" evidence="3">
    <location>
        <position position="241"/>
    </location>
</feature>
<evidence type="ECO:0000256" key="1">
    <source>
        <dbReference type="ARBA" id="ARBA00023235"/>
    </source>
</evidence>
<proteinExistence type="inferred from homology"/>
<keyword evidence="6" id="KW-1185">Reference proteome</keyword>
<dbReference type="RefSeq" id="WP_093248848.1">
    <property type="nucleotide sequence ID" value="NZ_FNQM01000002.1"/>
</dbReference>
<dbReference type="FunFam" id="3.20.20.150:FF:000007">
    <property type="entry name" value="Hydroxypyruvate isomerase"/>
    <property type="match status" value="1"/>
</dbReference>
<accession>A0A1H3X8D1</accession>
<comment type="similarity">
    <text evidence="2">Belongs to the hyi family.</text>
</comment>
<keyword evidence="5" id="KW-0670">Pyruvate</keyword>
<name>A0A1H3X8D1_9RHOB</name>
<gene>
    <name evidence="5" type="ORF">SAMN05444370_102320</name>
</gene>
<dbReference type="Pfam" id="PF01261">
    <property type="entry name" value="AP_endonuc_2"/>
    <property type="match status" value="1"/>
</dbReference>
<dbReference type="Proteomes" id="UP000198703">
    <property type="component" value="Unassembled WGS sequence"/>
</dbReference>
<evidence type="ECO:0000256" key="3">
    <source>
        <dbReference type="PIRSR" id="PIRSR006241-50"/>
    </source>
</evidence>
<dbReference type="SUPFAM" id="SSF51658">
    <property type="entry name" value="Xylose isomerase-like"/>
    <property type="match status" value="1"/>
</dbReference>
<dbReference type="EMBL" id="FNQM01000002">
    <property type="protein sequence ID" value="SDZ95647.1"/>
    <property type="molecule type" value="Genomic_DNA"/>
</dbReference>
<dbReference type="NCBIfam" id="TIGR03234">
    <property type="entry name" value="OH-pyruv-isom"/>
    <property type="match status" value="1"/>
</dbReference>
<dbReference type="PIRSF" id="PIRSF006241">
    <property type="entry name" value="HyI"/>
    <property type="match status" value="1"/>
</dbReference>
<dbReference type="OrthoDB" id="9786584at2"/>
<dbReference type="InterPro" id="IPR013022">
    <property type="entry name" value="Xyl_isomerase-like_TIM-brl"/>
</dbReference>
<dbReference type="InterPro" id="IPR017643">
    <property type="entry name" value="Hydroxypyruvate_isomerase"/>
</dbReference>
<dbReference type="PANTHER" id="PTHR43489">
    <property type="entry name" value="ISOMERASE"/>
    <property type="match status" value="1"/>
</dbReference>
<dbReference type="InterPro" id="IPR026040">
    <property type="entry name" value="HyI-like"/>
</dbReference>
<dbReference type="InterPro" id="IPR050417">
    <property type="entry name" value="Sugar_Epim/Isomerase"/>
</dbReference>
<dbReference type="AlphaFoldDB" id="A0A1H3X8D1"/>
<feature type="active site" description="Proton donor/acceptor" evidence="3">
    <location>
        <position position="143"/>
    </location>
</feature>
<reference evidence="5 6" key="1">
    <citation type="submission" date="2016-10" db="EMBL/GenBank/DDBJ databases">
        <authorList>
            <person name="de Groot N.N."/>
        </authorList>
    </citation>
    <scope>NUCLEOTIDE SEQUENCE [LARGE SCALE GENOMIC DNA]</scope>
    <source>
        <strain evidence="5 6">DSM 15345</strain>
    </source>
</reference>
<dbReference type="GO" id="GO:0046487">
    <property type="term" value="P:glyoxylate metabolic process"/>
    <property type="evidence" value="ECO:0007669"/>
    <property type="project" value="TreeGrafter"/>
</dbReference>
<evidence type="ECO:0000259" key="4">
    <source>
        <dbReference type="Pfam" id="PF01261"/>
    </source>
</evidence>
<evidence type="ECO:0000313" key="6">
    <source>
        <dbReference type="Proteomes" id="UP000198703"/>
    </source>
</evidence>
<dbReference type="InterPro" id="IPR036237">
    <property type="entry name" value="Xyl_isomerase-like_sf"/>
</dbReference>
<dbReference type="InterPro" id="IPR053398">
    <property type="entry name" value="HPT_OtnI_isomerases"/>
</dbReference>
<sequence>MPKFAANLSMMYGEWDFLDRFAAAAEDGFGAVEYLFPYDHPAAELRRRLDDNGLVQALHNLPPGDWAAGERGVAIFPERVPEFRESVARGADYAAALGAQSVNCLCGLAPEGADRARLSATLVENLAFAAGRMAAVGVKLVVEPINSRRDMPGFFLNTVAQAAELLDAVGADNLSIQFDIYHEQVMAGDLAPSLKTHLPRIGHVQVADTPGRHEPGTGEINYAFLFDWLDQIGYRGWVGCEYRPRAGTRAGLDWIRPWLGGR</sequence>
<dbReference type="STRING" id="89524.SAMN05444370_102320"/>
<keyword evidence="1 2" id="KW-0413">Isomerase</keyword>